<dbReference type="eggNOG" id="arCOG01179">
    <property type="taxonomic scope" value="Archaea"/>
</dbReference>
<dbReference type="InterPro" id="IPR018104">
    <property type="entry name" value="TIF_eIF-1A_CS"/>
</dbReference>
<dbReference type="Gene3D" id="2.40.50.140">
    <property type="entry name" value="Nucleic acid-binding proteins"/>
    <property type="match status" value="1"/>
</dbReference>
<keyword evidence="2 5" id="KW-0396">Initiation factor</keyword>
<evidence type="ECO:0000256" key="1">
    <source>
        <dbReference type="ARBA" id="ARBA00007392"/>
    </source>
</evidence>
<dbReference type="InterPro" id="IPR006196">
    <property type="entry name" value="RNA-binding_domain_S1_IF1"/>
</dbReference>
<accession>D1YW55</accession>
<evidence type="ECO:0000313" key="9">
    <source>
        <dbReference type="EMBL" id="BAI60677.1"/>
    </source>
</evidence>
<evidence type="ECO:0000256" key="2">
    <source>
        <dbReference type="ARBA" id="ARBA00022540"/>
    </source>
</evidence>
<reference evidence="9 10" key="2">
    <citation type="journal article" date="2008" name="Int. J. Syst. Evol. Microbiol.">
        <title>Methanocella paludicola gen. nov., sp. nov., a methane-producing archaeon, the first isolate of the lineage 'Rice Cluster I', and proposal of the new archaeal order Methanocellales ord. nov.</title>
        <authorList>
            <person name="Sakai S."/>
            <person name="Imachi H."/>
            <person name="Hanada S."/>
            <person name="Ohashi A."/>
            <person name="Harada H."/>
            <person name="Kamagata Y."/>
        </authorList>
    </citation>
    <scope>NUCLEOTIDE SEQUENCE [LARGE SCALE GENOMIC DNA]</scope>
    <source>
        <strain evidence="10">DSM 17711 / JCM 13418 / NBRC 101707 / SANAE</strain>
    </source>
</reference>
<reference evidence="10" key="3">
    <citation type="journal article" date="2011" name="PLoS ONE">
        <title>Genome sequence of a mesophilic hydrogenotrophic methanogen Methanocella paludicola, the first cultivated representative of the order Methanocellales.</title>
        <authorList>
            <person name="Sakai S."/>
            <person name="Takaki Y."/>
            <person name="Shimamura S."/>
            <person name="Sekine M."/>
            <person name="Tajima T."/>
            <person name="Kosugi H."/>
            <person name="Ichikawa N."/>
            <person name="Tasumi E."/>
            <person name="Hiraki A.T."/>
            <person name="Shimizu A."/>
            <person name="Kato Y."/>
            <person name="Nishiko R."/>
            <person name="Mori K."/>
            <person name="Fujita N."/>
            <person name="Imachi H."/>
            <person name="Takai K."/>
        </authorList>
    </citation>
    <scope>NUCLEOTIDE SEQUENCE [LARGE SCALE GENOMIC DNA]</scope>
    <source>
        <strain evidence="10">DSM 17711 / JCM 13418 / NBRC 101707 / SANAE</strain>
    </source>
</reference>
<organism evidence="9 10">
    <name type="scientific">Methanocella paludicola (strain DSM 17711 / JCM 13418 / NBRC 101707 / SANAE)</name>
    <dbReference type="NCBI Taxonomy" id="304371"/>
    <lineage>
        <taxon>Archaea</taxon>
        <taxon>Methanobacteriati</taxon>
        <taxon>Methanobacteriota</taxon>
        <taxon>Stenosarchaea group</taxon>
        <taxon>Methanomicrobia</taxon>
        <taxon>Methanocellales</taxon>
        <taxon>Methanocellaceae</taxon>
        <taxon>Methanocella</taxon>
    </lineage>
</organism>
<dbReference type="FunCoup" id="D1YW55">
    <property type="interactions" value="127"/>
</dbReference>
<dbReference type="NCBIfam" id="TIGR00523">
    <property type="entry name" value="eIF-1A"/>
    <property type="match status" value="1"/>
</dbReference>
<dbReference type="PATRIC" id="fig|304371.9.peg.622"/>
<evidence type="ECO:0000256" key="3">
    <source>
        <dbReference type="ARBA" id="ARBA00022917"/>
    </source>
</evidence>
<dbReference type="CDD" id="cd05793">
    <property type="entry name" value="S1_IF1A"/>
    <property type="match status" value="1"/>
</dbReference>
<dbReference type="SMART" id="SM00652">
    <property type="entry name" value="eIF1a"/>
    <property type="match status" value="1"/>
</dbReference>
<dbReference type="SUPFAM" id="SSF50249">
    <property type="entry name" value="Nucleic acid-binding proteins"/>
    <property type="match status" value="1"/>
</dbReference>
<dbReference type="Pfam" id="PF01176">
    <property type="entry name" value="eIF-1a"/>
    <property type="match status" value="1"/>
</dbReference>
<gene>
    <name evidence="9" type="primary">aif1a-1</name>
    <name evidence="5" type="synonym">eif1a</name>
    <name evidence="9" type="ordered locus">MCP_0605</name>
</gene>
<evidence type="ECO:0000256" key="7">
    <source>
        <dbReference type="RuleBase" id="RU004365"/>
    </source>
</evidence>
<dbReference type="Proteomes" id="UP000001882">
    <property type="component" value="Chromosome"/>
</dbReference>
<evidence type="ECO:0000256" key="4">
    <source>
        <dbReference type="ARBA" id="ARBA00025502"/>
    </source>
</evidence>
<dbReference type="GO" id="GO:0003743">
    <property type="term" value="F:translation initiation factor activity"/>
    <property type="evidence" value="ECO:0007669"/>
    <property type="project" value="UniProtKB-UniRule"/>
</dbReference>
<proteinExistence type="inferred from homology"/>
<dbReference type="InParanoid" id="D1YW55"/>
<dbReference type="PANTHER" id="PTHR21668">
    <property type="entry name" value="EIF-1A"/>
    <property type="match status" value="1"/>
</dbReference>
<dbReference type="PROSITE" id="PS01262">
    <property type="entry name" value="IF1A"/>
    <property type="match status" value="1"/>
</dbReference>
<sequence length="79" mass="9090">MLGTVISMLGASRVVVRCIDGVTRMCRIRGKMKKRVWVREGDVVIVVPWEIQDEKGDVVWRYTGPQVSWLERKGFLKNA</sequence>
<evidence type="ECO:0000256" key="5">
    <source>
        <dbReference type="HAMAP-Rule" id="MF_00216"/>
    </source>
</evidence>
<dbReference type="InterPro" id="IPR012340">
    <property type="entry name" value="NA-bd_OB-fold"/>
</dbReference>
<dbReference type="STRING" id="304371.MCP_0605"/>
<keyword evidence="3 5" id="KW-0648">Protein biosynthesis</keyword>
<feature type="domain" description="S1-like" evidence="8">
    <location>
        <begin position="1"/>
        <end position="63"/>
    </location>
</feature>
<dbReference type="EMBL" id="AP011532">
    <property type="protein sequence ID" value="BAI60677.1"/>
    <property type="molecule type" value="Genomic_DNA"/>
</dbReference>
<dbReference type="HAMAP" id="MF_00216">
    <property type="entry name" value="aIF_1A"/>
    <property type="match status" value="1"/>
</dbReference>
<dbReference type="PROSITE" id="PS50832">
    <property type="entry name" value="S1_IF1_TYPE"/>
    <property type="match status" value="1"/>
</dbReference>
<dbReference type="GO" id="GO:0003723">
    <property type="term" value="F:RNA binding"/>
    <property type="evidence" value="ECO:0007669"/>
    <property type="project" value="InterPro"/>
</dbReference>
<evidence type="ECO:0000313" key="10">
    <source>
        <dbReference type="Proteomes" id="UP000001882"/>
    </source>
</evidence>
<evidence type="ECO:0000256" key="6">
    <source>
        <dbReference type="RuleBase" id="RU004364"/>
    </source>
</evidence>
<dbReference type="KEGG" id="mpd:MCP_0605"/>
<comment type="similarity">
    <text evidence="1 5 6">Belongs to the eIF-1A family.</text>
</comment>
<name>D1YW55_METPS</name>
<dbReference type="NCBIfam" id="NF003084">
    <property type="entry name" value="PRK04012.1-3"/>
    <property type="match status" value="1"/>
</dbReference>
<comment type="function">
    <text evidence="4 5 7">Seems to be required for maximal rate of protein biosynthesis. Enhances ribosome dissociation into subunits and stabilizes the binding of the initiator Met-tRNA(I) to 40 S ribosomal subunits.</text>
</comment>
<reference evidence="9 10" key="1">
    <citation type="journal article" date="2007" name="Appl. Environ. Microbiol.">
        <title>Isolation of key methanogens for global methane emission from rice paddy fields: a novel isolate affiliated with the clone cluster rice cluster I.</title>
        <authorList>
            <person name="Sakai S."/>
            <person name="Imachi H."/>
            <person name="Sekiguchi Y."/>
            <person name="Ohashi A."/>
            <person name="Harada H."/>
            <person name="Kamagata Y."/>
        </authorList>
    </citation>
    <scope>NUCLEOTIDE SEQUENCE [LARGE SCALE GENOMIC DNA]</scope>
    <source>
        <strain evidence="10">DSM 17711 / JCM 13418 / NBRC 101707 / SANAE</strain>
    </source>
</reference>
<keyword evidence="10" id="KW-1185">Reference proteome</keyword>
<dbReference type="AlphaFoldDB" id="D1YW55"/>
<protein>
    <recommendedName>
        <fullName evidence="5">Translation initiation factor 1A</fullName>
        <shortName evidence="5">aIF-1A</shortName>
    </recommendedName>
</protein>
<dbReference type="InterPro" id="IPR001253">
    <property type="entry name" value="TIF_eIF-1A"/>
</dbReference>
<evidence type="ECO:0000259" key="8">
    <source>
        <dbReference type="PROSITE" id="PS50832"/>
    </source>
</evidence>
<dbReference type="NCBIfam" id="NF003085">
    <property type="entry name" value="PRK04012.1-5"/>
    <property type="match status" value="1"/>
</dbReference>